<sequence>MYIQEKNKEKFYYRISNMTPKQFEILLREQYKESHIIVNTYDRAENGGFYPTPIPKADKIIPAVPLN</sequence>
<organism evidence="1 2">
    <name type="scientific">Lysinibacillus halotolerans</name>
    <dbReference type="NCBI Taxonomy" id="1368476"/>
    <lineage>
        <taxon>Bacteria</taxon>
        <taxon>Bacillati</taxon>
        <taxon>Bacillota</taxon>
        <taxon>Bacilli</taxon>
        <taxon>Bacillales</taxon>
        <taxon>Bacillaceae</taxon>
        <taxon>Lysinibacillus</taxon>
    </lineage>
</organism>
<gene>
    <name evidence="1" type="ORF">EC501_16090</name>
</gene>
<dbReference type="AlphaFoldDB" id="A0A3M8H4B7"/>
<accession>A0A3M8H4B7</accession>
<keyword evidence="2" id="KW-1185">Reference proteome</keyword>
<reference evidence="1 2" key="1">
    <citation type="journal article" date="2014" name="Int. J. Syst. Evol. Microbiol.">
        <title>Lysinibacillus halotolerans sp. nov., isolated from saline-alkaline soil.</title>
        <authorList>
            <person name="Kong D."/>
            <person name="Wang Y."/>
            <person name="Zhao B."/>
            <person name="Li Y."/>
            <person name="Song J."/>
            <person name="Zhai Y."/>
            <person name="Zhang C."/>
            <person name="Wang H."/>
            <person name="Chen X."/>
            <person name="Zhao B."/>
            <person name="Ruan Z."/>
        </authorList>
    </citation>
    <scope>NUCLEOTIDE SEQUENCE [LARGE SCALE GENOMIC DNA]</scope>
    <source>
        <strain evidence="1 2">MCCC 1A12703</strain>
    </source>
</reference>
<name>A0A3M8H4B7_9BACI</name>
<comment type="caution">
    <text evidence="1">The sequence shown here is derived from an EMBL/GenBank/DDBJ whole genome shotgun (WGS) entry which is preliminary data.</text>
</comment>
<evidence type="ECO:0000313" key="2">
    <source>
        <dbReference type="Proteomes" id="UP000279909"/>
    </source>
</evidence>
<dbReference type="EMBL" id="RHLQ01000055">
    <property type="protein sequence ID" value="RNC97286.1"/>
    <property type="molecule type" value="Genomic_DNA"/>
</dbReference>
<dbReference type="Proteomes" id="UP000279909">
    <property type="component" value="Unassembled WGS sequence"/>
</dbReference>
<protein>
    <submittedName>
        <fullName evidence="1">Uncharacterized protein</fullName>
    </submittedName>
</protein>
<dbReference type="OrthoDB" id="2994536at2"/>
<evidence type="ECO:0000313" key="1">
    <source>
        <dbReference type="EMBL" id="RNC97286.1"/>
    </source>
</evidence>
<dbReference type="RefSeq" id="WP_122973368.1">
    <property type="nucleotide sequence ID" value="NZ_RHLQ01000055.1"/>
</dbReference>
<proteinExistence type="predicted"/>